<evidence type="ECO:0000256" key="9">
    <source>
        <dbReference type="ARBA" id="ARBA00022771"/>
    </source>
</evidence>
<dbReference type="CDD" id="cd16461">
    <property type="entry name" value="RING-H2_EL5-like"/>
    <property type="match status" value="1"/>
</dbReference>
<feature type="chain" id="PRO_5044836565" description="RING-type E3 ubiquitin transferase" evidence="17">
    <location>
        <begin position="28"/>
        <end position="398"/>
    </location>
</feature>
<evidence type="ECO:0000259" key="18">
    <source>
        <dbReference type="PROSITE" id="PS50089"/>
    </source>
</evidence>
<feature type="signal peptide" evidence="17">
    <location>
        <begin position="1"/>
        <end position="27"/>
    </location>
</feature>
<dbReference type="PANTHER" id="PTHR46279">
    <property type="entry name" value="RING/U-BOX SUPERFAMILY PROTEIN"/>
    <property type="match status" value="1"/>
</dbReference>
<evidence type="ECO:0000313" key="19">
    <source>
        <dbReference type="EMBL" id="KAL1532775.1"/>
    </source>
</evidence>
<dbReference type="Pfam" id="PF13947">
    <property type="entry name" value="GUB_WAK_bind"/>
    <property type="match status" value="1"/>
</dbReference>
<dbReference type="GO" id="GO:0008270">
    <property type="term" value="F:zinc ion binding"/>
    <property type="evidence" value="ECO:0007669"/>
    <property type="project" value="UniProtKB-KW"/>
</dbReference>
<sequence length="398" mass="43349">MDSITAATLILTLSVSSLLSTIPSLSAAPCNPQSCHAVLGPEIRFPFLLLHHQSPSCGLSGFELRCNHQNQTILTLPHSGAFVVDHIDYASQALFINDPNSCLPGRILNFSAYGSPFRGAYTRSYTFLNCSSDFMDYDPTRYTPLYCLSGRNHTVLAMRSDPVAAAPPATCRRIKSVEVPIEWELSQFEWSQMDLREDLELVWNVPLCRNCEIKGGICGLENDGEGSRVACFRRSGSGLPRSAKYGIIIGVGIPGLVCIIGLTCYACGMIRALNLRSGLNSDLPMTISDQRPVIRSVSGLDGPTIQSYPTTVLGESRRLPKPNDACCPICLSDYQPKETLRSIPECNHYFHADCIDEWLKLNGSCPLCRNSPVSSIPTPCFSLSESSSGLSPSNSDSP</sequence>
<accession>A0ABD1FMR0</accession>
<dbReference type="Pfam" id="PF13639">
    <property type="entry name" value="zf-RING_2"/>
    <property type="match status" value="1"/>
</dbReference>
<dbReference type="PANTHER" id="PTHR46279:SF31">
    <property type="entry name" value="RING-H2 FINGER PROTEIN ATL20-LIKE ISOFORM X1"/>
    <property type="match status" value="1"/>
</dbReference>
<reference evidence="19 20" key="1">
    <citation type="submission" date="2024-06" db="EMBL/GenBank/DDBJ databases">
        <title>A chromosome level genome sequence of Diviner's sage (Salvia divinorum).</title>
        <authorList>
            <person name="Ford S.A."/>
            <person name="Ro D.-K."/>
            <person name="Ness R.W."/>
            <person name="Phillips M.A."/>
        </authorList>
    </citation>
    <scope>NUCLEOTIDE SEQUENCE [LARGE SCALE GENOMIC DNA]</scope>
    <source>
        <strain evidence="19">SAF-2024a</strain>
        <tissue evidence="19">Leaf</tissue>
    </source>
</reference>
<dbReference type="SUPFAM" id="SSF57850">
    <property type="entry name" value="RING/U-box"/>
    <property type="match status" value="1"/>
</dbReference>
<evidence type="ECO:0000256" key="2">
    <source>
        <dbReference type="ARBA" id="ARBA00004167"/>
    </source>
</evidence>
<evidence type="ECO:0000256" key="17">
    <source>
        <dbReference type="SAM" id="SignalP"/>
    </source>
</evidence>
<keyword evidence="6 16" id="KW-0812">Transmembrane</keyword>
<comment type="catalytic activity">
    <reaction evidence="1">
        <text>S-ubiquitinyl-[E2 ubiquitin-conjugating enzyme]-L-cysteine + [acceptor protein]-L-lysine = [E2 ubiquitin-conjugating enzyme]-L-cysteine + N(6)-ubiquitinyl-[acceptor protein]-L-lysine.</text>
        <dbReference type="EC" id="2.3.2.27"/>
    </reaction>
</comment>
<gene>
    <name evidence="19" type="ORF">AAHA92_32744</name>
</gene>
<dbReference type="GO" id="GO:0016020">
    <property type="term" value="C:membrane"/>
    <property type="evidence" value="ECO:0007669"/>
    <property type="project" value="UniProtKB-SubCell"/>
</dbReference>
<organism evidence="19 20">
    <name type="scientific">Salvia divinorum</name>
    <name type="common">Maria pastora</name>
    <name type="synonym">Diviner's sage</name>
    <dbReference type="NCBI Taxonomy" id="28513"/>
    <lineage>
        <taxon>Eukaryota</taxon>
        <taxon>Viridiplantae</taxon>
        <taxon>Streptophyta</taxon>
        <taxon>Embryophyta</taxon>
        <taxon>Tracheophyta</taxon>
        <taxon>Spermatophyta</taxon>
        <taxon>Magnoliopsida</taxon>
        <taxon>eudicotyledons</taxon>
        <taxon>Gunneridae</taxon>
        <taxon>Pentapetalae</taxon>
        <taxon>asterids</taxon>
        <taxon>lamiids</taxon>
        <taxon>Lamiales</taxon>
        <taxon>Lamiaceae</taxon>
        <taxon>Nepetoideae</taxon>
        <taxon>Mentheae</taxon>
        <taxon>Salviinae</taxon>
        <taxon>Salvia</taxon>
        <taxon>Salvia subgen. Calosphace</taxon>
    </lineage>
</organism>
<dbReference type="InterPro" id="IPR013083">
    <property type="entry name" value="Znf_RING/FYVE/PHD"/>
</dbReference>
<comment type="caution">
    <text evidence="19">The sequence shown here is derived from an EMBL/GenBank/DDBJ whole genome shotgun (WGS) entry which is preliminary data.</text>
</comment>
<dbReference type="InterPro" id="IPR001841">
    <property type="entry name" value="Znf_RING"/>
</dbReference>
<evidence type="ECO:0000256" key="13">
    <source>
        <dbReference type="ARBA" id="ARBA00023136"/>
    </source>
</evidence>
<evidence type="ECO:0000313" key="20">
    <source>
        <dbReference type="Proteomes" id="UP001567538"/>
    </source>
</evidence>
<dbReference type="PROSITE" id="PS50089">
    <property type="entry name" value="ZF_RING_2"/>
    <property type="match status" value="1"/>
</dbReference>
<evidence type="ECO:0000256" key="11">
    <source>
        <dbReference type="ARBA" id="ARBA00022833"/>
    </source>
</evidence>
<keyword evidence="13 16" id="KW-0472">Membrane</keyword>
<evidence type="ECO:0000256" key="5">
    <source>
        <dbReference type="ARBA" id="ARBA00022679"/>
    </source>
</evidence>
<dbReference type="EC" id="2.3.2.27" evidence="4"/>
<keyword evidence="10" id="KW-0833">Ubl conjugation pathway</keyword>
<evidence type="ECO:0000256" key="15">
    <source>
        <dbReference type="PROSITE-ProRule" id="PRU00175"/>
    </source>
</evidence>
<evidence type="ECO:0000256" key="8">
    <source>
        <dbReference type="ARBA" id="ARBA00022729"/>
    </source>
</evidence>
<evidence type="ECO:0000256" key="14">
    <source>
        <dbReference type="ARBA" id="ARBA00024209"/>
    </source>
</evidence>
<feature type="domain" description="RING-type" evidence="18">
    <location>
        <begin position="327"/>
        <end position="369"/>
    </location>
</feature>
<comment type="similarity">
    <text evidence="14">Belongs to the RING-type zinc finger family. ATL subfamily.</text>
</comment>
<evidence type="ECO:0000256" key="4">
    <source>
        <dbReference type="ARBA" id="ARBA00012483"/>
    </source>
</evidence>
<dbReference type="AlphaFoldDB" id="A0ABD1FMR0"/>
<dbReference type="Gene3D" id="3.30.40.10">
    <property type="entry name" value="Zinc/RING finger domain, C3HC4 (zinc finger)"/>
    <property type="match status" value="1"/>
</dbReference>
<dbReference type="InterPro" id="IPR046948">
    <property type="entry name" value="ATL20-22-like"/>
</dbReference>
<evidence type="ECO:0000256" key="16">
    <source>
        <dbReference type="SAM" id="Phobius"/>
    </source>
</evidence>
<dbReference type="SMART" id="SM00184">
    <property type="entry name" value="RING"/>
    <property type="match status" value="1"/>
</dbReference>
<dbReference type="EMBL" id="JBEAFC010000014">
    <property type="protein sequence ID" value="KAL1532775.1"/>
    <property type="molecule type" value="Genomic_DNA"/>
</dbReference>
<keyword evidence="9 15" id="KW-0863">Zinc-finger</keyword>
<keyword evidence="5 19" id="KW-0808">Transferase</keyword>
<keyword evidence="20" id="KW-1185">Reference proteome</keyword>
<keyword evidence="19" id="KW-0012">Acyltransferase</keyword>
<keyword evidence="8 17" id="KW-0732">Signal</keyword>
<protein>
    <recommendedName>
        <fullName evidence="4">RING-type E3 ubiquitin transferase</fullName>
        <ecNumber evidence="4">2.3.2.27</ecNumber>
    </recommendedName>
</protein>
<keyword evidence="7" id="KW-0479">Metal-binding</keyword>
<name>A0ABD1FMR0_SALDI</name>
<keyword evidence="12 16" id="KW-1133">Transmembrane helix</keyword>
<evidence type="ECO:0000256" key="12">
    <source>
        <dbReference type="ARBA" id="ARBA00022989"/>
    </source>
</evidence>
<feature type="transmembrane region" description="Helical" evidence="16">
    <location>
        <begin position="245"/>
        <end position="267"/>
    </location>
</feature>
<evidence type="ECO:0000256" key="7">
    <source>
        <dbReference type="ARBA" id="ARBA00022723"/>
    </source>
</evidence>
<evidence type="ECO:0000256" key="1">
    <source>
        <dbReference type="ARBA" id="ARBA00000900"/>
    </source>
</evidence>
<dbReference type="GO" id="GO:0061630">
    <property type="term" value="F:ubiquitin protein ligase activity"/>
    <property type="evidence" value="ECO:0007669"/>
    <property type="project" value="UniProtKB-EC"/>
</dbReference>
<evidence type="ECO:0000256" key="10">
    <source>
        <dbReference type="ARBA" id="ARBA00022786"/>
    </source>
</evidence>
<comment type="pathway">
    <text evidence="3">Protein modification; protein ubiquitination.</text>
</comment>
<evidence type="ECO:0000256" key="6">
    <source>
        <dbReference type="ARBA" id="ARBA00022692"/>
    </source>
</evidence>
<proteinExistence type="inferred from homology"/>
<keyword evidence="11" id="KW-0862">Zinc</keyword>
<dbReference type="InterPro" id="IPR025287">
    <property type="entry name" value="WAK_GUB"/>
</dbReference>
<comment type="subcellular location">
    <subcellularLocation>
        <location evidence="2">Membrane</location>
        <topology evidence="2">Single-pass membrane protein</topology>
    </subcellularLocation>
</comment>
<evidence type="ECO:0000256" key="3">
    <source>
        <dbReference type="ARBA" id="ARBA00004906"/>
    </source>
</evidence>
<dbReference type="Proteomes" id="UP001567538">
    <property type="component" value="Unassembled WGS sequence"/>
</dbReference>